<feature type="transmembrane region" description="Helical" evidence="1">
    <location>
        <begin position="72"/>
        <end position="93"/>
    </location>
</feature>
<dbReference type="EMBL" id="CP045503">
    <property type="protein sequence ID" value="QPG60132.1"/>
    <property type="molecule type" value="Genomic_DNA"/>
</dbReference>
<evidence type="ECO:0000313" key="3">
    <source>
        <dbReference type="Proteomes" id="UP000316416"/>
    </source>
</evidence>
<dbReference type="Proteomes" id="UP000316416">
    <property type="component" value="Chromosome"/>
</dbReference>
<proteinExistence type="predicted"/>
<dbReference type="RefSeq" id="WP_142873399.1">
    <property type="nucleotide sequence ID" value="NZ_CP045503.2"/>
</dbReference>
<organism evidence="2 3">
    <name type="scientific">Shewanella eurypsychrophilus</name>
    <dbReference type="NCBI Taxonomy" id="2593656"/>
    <lineage>
        <taxon>Bacteria</taxon>
        <taxon>Pseudomonadati</taxon>
        <taxon>Pseudomonadota</taxon>
        <taxon>Gammaproteobacteria</taxon>
        <taxon>Alteromonadales</taxon>
        <taxon>Shewanellaceae</taxon>
        <taxon>Shewanella</taxon>
    </lineage>
</organism>
<accession>A0ABX6VE52</accession>
<evidence type="ECO:0008006" key="4">
    <source>
        <dbReference type="Google" id="ProtNLM"/>
    </source>
</evidence>
<keyword evidence="1" id="KW-0472">Membrane</keyword>
<keyword evidence="1" id="KW-0812">Transmembrane</keyword>
<protein>
    <recommendedName>
        <fullName evidence="4">DUF3379 domain-containing protein</fullName>
    </recommendedName>
</protein>
<sequence length="228" mass="25157">MKQSDKLHASFKHSAKTFMEQESLDEEQLTRFESLLSGQEQGAVSDNGYVSEGISEPQASILPEISPNYKSWYGLSAFAASLVLVFMLSVNYLTGTADLSLKIADEVAMNHIKMKPLELKTSSMAPLRDYFTELDFSVVGSRLLSKQNNTMLGGRYCSIQGVAAAQIRYETATGQKVTLYEVGYDAQHYGDIPRIDQGELPLSIDVKGINVSLWVEKGLLMAAVQNIE</sequence>
<reference evidence="2" key="1">
    <citation type="submission" date="2021-07" db="EMBL/GenBank/DDBJ databases">
        <title>Shewanella sp. YLB-07 whole genome sequence.</title>
        <authorList>
            <person name="Yu L."/>
        </authorList>
    </citation>
    <scope>NUCLEOTIDE SEQUENCE</scope>
    <source>
        <strain evidence="2">YLB-08</strain>
    </source>
</reference>
<keyword evidence="3" id="KW-1185">Reference proteome</keyword>
<evidence type="ECO:0000313" key="2">
    <source>
        <dbReference type="EMBL" id="QPG60132.1"/>
    </source>
</evidence>
<name>A0ABX6VE52_9GAMM</name>
<evidence type="ECO:0000256" key="1">
    <source>
        <dbReference type="SAM" id="Phobius"/>
    </source>
</evidence>
<keyword evidence="1" id="KW-1133">Transmembrane helix</keyword>
<gene>
    <name evidence="2" type="ORF">FM038_024415</name>
</gene>